<feature type="transmembrane region" description="Helical" evidence="1">
    <location>
        <begin position="437"/>
        <end position="456"/>
    </location>
</feature>
<dbReference type="Pfam" id="PF06123">
    <property type="entry name" value="CreD"/>
    <property type="match status" value="1"/>
</dbReference>
<evidence type="ECO:0000313" key="3">
    <source>
        <dbReference type="Proteomes" id="UP000431269"/>
    </source>
</evidence>
<keyword evidence="1" id="KW-0812">Transmembrane</keyword>
<feature type="transmembrane region" description="Helical" evidence="1">
    <location>
        <begin position="331"/>
        <end position="349"/>
    </location>
</feature>
<sequence length="473" mass="50424">MATNPISGLIPRGSLGLKLLLVCLLVLAMGVPLLIVAGLVAERQVNATRVTAEIGAGAGGSQIVGGPMLLVPYQRAVETTDTEGRVQRTTQRGSYVVFADTGTADTTLSVTDRRVGIYRAAIYTAQTEFDASFRPAATLQGVDESYRFDWTRARVVMFVSDSRSIRNAAELRFADGTTETFEPVSDLSLAAPSPDYSRPEVFSTPSAPLPSNLVAFAAPARLSATPADFAVETRLELTGAQRFSIAAFAQDTTATIRGDRQDVRAEGFFQSNEALQATDEGFAVSWRVPFVARGVEKAADLNSFNLGAASSRDMAVTFVASDDIYTGVMRAVRYGIMFIGIVFLATLIFEAVSGRKAHPAQYILVGLAQCVFYLLLLSITEIIGFTPAFFVAAAATVGLLGYYAATSFNSSAVGLRALVGLSLLYLAMYVLMTLEDFALLAGSVVAFAVIAASMIATRRIDWYGRGVSTTTGQ</sequence>
<keyword evidence="1" id="KW-1133">Transmembrane helix</keyword>
<evidence type="ECO:0000313" key="2">
    <source>
        <dbReference type="EMBL" id="QGZ96745.1"/>
    </source>
</evidence>
<dbReference type="NCBIfam" id="NF008712">
    <property type="entry name" value="PRK11715.1-1"/>
    <property type="match status" value="1"/>
</dbReference>
<keyword evidence="3" id="KW-1185">Reference proteome</keyword>
<evidence type="ECO:0000256" key="1">
    <source>
        <dbReference type="SAM" id="Phobius"/>
    </source>
</evidence>
<accession>A0A6I6MMM7</accession>
<dbReference type="PANTHER" id="PTHR30092">
    <property type="entry name" value="INNER MEMBRANE PROTEIN CRED"/>
    <property type="match status" value="1"/>
</dbReference>
<dbReference type="EMBL" id="CP047045">
    <property type="protein sequence ID" value="QGZ96745.1"/>
    <property type="molecule type" value="Genomic_DNA"/>
</dbReference>
<reference evidence="3" key="1">
    <citation type="submission" date="2019-12" db="EMBL/GenBank/DDBJ databases">
        <title>Complete genome of Terracaulis silvestris 0127_4.</title>
        <authorList>
            <person name="Vieira S."/>
            <person name="Riedel T."/>
            <person name="Sproer C."/>
            <person name="Pascual J."/>
            <person name="Boedeker C."/>
            <person name="Overmann J."/>
        </authorList>
    </citation>
    <scope>NUCLEOTIDE SEQUENCE [LARGE SCALE GENOMIC DNA]</scope>
    <source>
        <strain evidence="3">0127_4</strain>
    </source>
</reference>
<feature type="transmembrane region" description="Helical" evidence="1">
    <location>
        <begin position="19"/>
        <end position="41"/>
    </location>
</feature>
<dbReference type="RefSeq" id="WP_158767517.1">
    <property type="nucleotide sequence ID" value="NZ_CP047045.1"/>
</dbReference>
<name>A0A6I6MMM7_9CAUL</name>
<feature type="transmembrane region" description="Helical" evidence="1">
    <location>
        <begin position="412"/>
        <end position="431"/>
    </location>
</feature>
<proteinExistence type="predicted"/>
<organism evidence="2 3">
    <name type="scientific">Terricaulis silvestris</name>
    <dbReference type="NCBI Taxonomy" id="2686094"/>
    <lineage>
        <taxon>Bacteria</taxon>
        <taxon>Pseudomonadati</taxon>
        <taxon>Pseudomonadota</taxon>
        <taxon>Alphaproteobacteria</taxon>
        <taxon>Caulobacterales</taxon>
        <taxon>Caulobacteraceae</taxon>
        <taxon>Terricaulis</taxon>
    </lineage>
</organism>
<protein>
    <submittedName>
        <fullName evidence="2">Inner membrane protein CreD</fullName>
    </submittedName>
</protein>
<gene>
    <name evidence="2" type="primary">creD</name>
    <name evidence="2" type="ORF">DSM104635_03606</name>
</gene>
<keyword evidence="1" id="KW-0472">Membrane</keyword>
<feature type="transmembrane region" description="Helical" evidence="1">
    <location>
        <begin position="361"/>
        <end position="379"/>
    </location>
</feature>
<dbReference type="PIRSF" id="PIRSF004548">
    <property type="entry name" value="CreD"/>
    <property type="match status" value="1"/>
</dbReference>
<dbReference type="AlphaFoldDB" id="A0A6I6MMM7"/>
<feature type="transmembrane region" description="Helical" evidence="1">
    <location>
        <begin position="385"/>
        <end position="405"/>
    </location>
</feature>
<dbReference type="Proteomes" id="UP000431269">
    <property type="component" value="Chromosome"/>
</dbReference>
<dbReference type="PANTHER" id="PTHR30092:SF0">
    <property type="entry name" value="INNER MEMBRANE PROTEIN CRED"/>
    <property type="match status" value="1"/>
</dbReference>
<dbReference type="GO" id="GO:0005886">
    <property type="term" value="C:plasma membrane"/>
    <property type="evidence" value="ECO:0007669"/>
    <property type="project" value="TreeGrafter"/>
</dbReference>
<dbReference type="InterPro" id="IPR010364">
    <property type="entry name" value="Uncharacterised_IM_CreD"/>
</dbReference>
<dbReference type="KEGG" id="tsv:DSM104635_03606"/>